<evidence type="ECO:0000256" key="1">
    <source>
        <dbReference type="PROSITE-ProRule" id="PRU00023"/>
    </source>
</evidence>
<dbReference type="Gene3D" id="1.25.40.20">
    <property type="entry name" value="Ankyrin repeat-containing domain"/>
    <property type="match status" value="1"/>
</dbReference>
<evidence type="ECO:0000259" key="3">
    <source>
        <dbReference type="PROSITE" id="PS50053"/>
    </source>
</evidence>
<gene>
    <name evidence="4" type="ORF">TREES_T100015644</name>
</gene>
<proteinExistence type="predicted"/>
<dbReference type="PROSITE" id="PS50297">
    <property type="entry name" value="ANK_REP_REGION"/>
    <property type="match status" value="1"/>
</dbReference>
<reference evidence="5" key="2">
    <citation type="journal article" date="2013" name="Nat. Commun.">
        <title>Genome of the Chinese tree shrew.</title>
        <authorList>
            <person name="Fan Y."/>
            <person name="Huang Z.Y."/>
            <person name="Cao C.C."/>
            <person name="Chen C.S."/>
            <person name="Chen Y.X."/>
            <person name="Fan D.D."/>
            <person name="He J."/>
            <person name="Hou H.L."/>
            <person name="Hu L."/>
            <person name="Hu X.T."/>
            <person name="Jiang X.T."/>
            <person name="Lai R."/>
            <person name="Lang Y.S."/>
            <person name="Liang B."/>
            <person name="Liao S.G."/>
            <person name="Mu D."/>
            <person name="Ma Y.Y."/>
            <person name="Niu Y.Y."/>
            <person name="Sun X.Q."/>
            <person name="Xia J.Q."/>
            <person name="Xiao J."/>
            <person name="Xiong Z.Q."/>
            <person name="Xu L."/>
            <person name="Yang L."/>
            <person name="Zhang Y."/>
            <person name="Zhao W."/>
            <person name="Zhao X.D."/>
            <person name="Zheng Y.T."/>
            <person name="Zhou J.M."/>
            <person name="Zhu Y.B."/>
            <person name="Zhang G.J."/>
            <person name="Wang J."/>
            <person name="Yao Y.G."/>
        </authorList>
    </citation>
    <scope>NUCLEOTIDE SEQUENCE [LARGE SCALE GENOMIC DNA]</scope>
</reference>
<dbReference type="InterPro" id="IPR039323">
    <property type="entry name" value="ANKRD_45/46/60"/>
</dbReference>
<evidence type="ECO:0000313" key="4">
    <source>
        <dbReference type="EMBL" id="ELW71187.1"/>
    </source>
</evidence>
<dbReference type="SUPFAM" id="SSF54236">
    <property type="entry name" value="Ubiquitin-like"/>
    <property type="match status" value="1"/>
</dbReference>
<reference evidence="5" key="1">
    <citation type="submission" date="2012-07" db="EMBL/GenBank/DDBJ databases">
        <title>Genome of the Chinese tree shrew, a rising model animal genetically related to primates.</title>
        <authorList>
            <person name="Zhang G."/>
            <person name="Fan Y."/>
            <person name="Yao Y."/>
            <person name="Huang Z."/>
        </authorList>
    </citation>
    <scope>NUCLEOTIDE SEQUENCE [LARGE SCALE GENOMIC DNA]</scope>
</reference>
<dbReference type="PROSITE" id="PS50088">
    <property type="entry name" value="ANK_REPEAT"/>
    <property type="match status" value="1"/>
</dbReference>
<feature type="domain" description="Ubiquitin-like" evidence="3">
    <location>
        <begin position="335"/>
        <end position="394"/>
    </location>
</feature>
<dbReference type="Gene3D" id="3.10.20.90">
    <property type="entry name" value="Phosphatidylinositol 3-kinase Catalytic Subunit, Chain A, domain 1"/>
    <property type="match status" value="1"/>
</dbReference>
<dbReference type="SUPFAM" id="SSF48403">
    <property type="entry name" value="Ankyrin repeat"/>
    <property type="match status" value="1"/>
</dbReference>
<organism evidence="4 5">
    <name type="scientific">Tupaia chinensis</name>
    <name type="common">Chinese tree shrew</name>
    <name type="synonym">Tupaia belangeri chinensis</name>
    <dbReference type="NCBI Taxonomy" id="246437"/>
    <lineage>
        <taxon>Eukaryota</taxon>
        <taxon>Metazoa</taxon>
        <taxon>Chordata</taxon>
        <taxon>Craniata</taxon>
        <taxon>Vertebrata</taxon>
        <taxon>Euteleostomi</taxon>
        <taxon>Mammalia</taxon>
        <taxon>Eutheria</taxon>
        <taxon>Euarchontoglires</taxon>
        <taxon>Scandentia</taxon>
        <taxon>Tupaiidae</taxon>
        <taxon>Tupaia</taxon>
    </lineage>
</organism>
<dbReference type="InterPro" id="IPR002110">
    <property type="entry name" value="Ankyrin_rpt"/>
</dbReference>
<sequence>MKVMAFLDILGQDDLPPLTRLEKHALRDRVFSQAAGPGRALTLFIGLVSDPCPWVCPVAFQSLGPFISTFANPARACLIREDGTLSIQPPATCTSGETDRAPGPASPGRLSAIVHRGPRDGEGAGSVIPQASPSGVVCALNTGGYGAATGRPGAQRVLFSGTGRRLATPCPVAMYGRAARLLTSGKTTGFAERILVNPKKEPETEQSRGPNPFEENKSKLQVVAILHKLYSSSENTLGLRVLSELVHRFRHCAKWVGRQAFVVICQSHRSLPQGDAASPLIVLTTEPGAIAALPSRRLVLDPHAVNVPLDSAPAVFFMRVRLGETGEIFRAPNCRIDMTVRELKEGLELVAGIPFNLQRLQYLDQGVLMDDTTLRFHDVVPGGVISLCIWHYGGWTELVLAAMEGDPSKVFSRVSKRVSYLANSRKSGSEGAMLCSWSKPARQRPAAAWSGRLQNDAAFYPVQLSCLGIADNSLQTVNSQQLEGKKQKLWTSPRAFVALFITSHRGLFDAVRYLLENGANCLGRSPLGRTPLHVAAAMGRLDCIGLLLEHGASIHDKDAKGETPIALARRLNRKQSEQRMLLLHWVMKTGATDLSGSALTKAFQRVKSGFASKYRTQTRLPVAALASGR</sequence>
<dbReference type="AlphaFoldDB" id="L9LBQ7"/>
<dbReference type="Proteomes" id="UP000011518">
    <property type="component" value="Unassembled WGS sequence"/>
</dbReference>
<dbReference type="InterPro" id="IPR036770">
    <property type="entry name" value="Ankyrin_rpt-contain_sf"/>
</dbReference>
<dbReference type="SMART" id="SM00248">
    <property type="entry name" value="ANK"/>
    <property type="match status" value="2"/>
</dbReference>
<dbReference type="PROSITE" id="PS50053">
    <property type="entry name" value="UBIQUITIN_2"/>
    <property type="match status" value="1"/>
</dbReference>
<protein>
    <submittedName>
        <fullName evidence="4">Ankyrin repeat domain-containing protein 60</fullName>
    </submittedName>
</protein>
<feature type="repeat" description="ANK" evidence="1">
    <location>
        <begin position="527"/>
        <end position="559"/>
    </location>
</feature>
<dbReference type="InParanoid" id="L9LBQ7"/>
<accession>L9LBQ7</accession>
<name>L9LBQ7_TUPCH</name>
<dbReference type="PANTHER" id="PTHR22677">
    <property type="entry name" value="ANKYRIN REPEAT DOMAIN-CONTAINING PROTEIN 60"/>
    <property type="match status" value="1"/>
</dbReference>
<evidence type="ECO:0000313" key="5">
    <source>
        <dbReference type="Proteomes" id="UP000011518"/>
    </source>
</evidence>
<dbReference type="InterPro" id="IPR029071">
    <property type="entry name" value="Ubiquitin-like_domsf"/>
</dbReference>
<evidence type="ECO:0000256" key="2">
    <source>
        <dbReference type="SAM" id="MobiDB-lite"/>
    </source>
</evidence>
<dbReference type="EMBL" id="KB320472">
    <property type="protein sequence ID" value="ELW71187.1"/>
    <property type="molecule type" value="Genomic_DNA"/>
</dbReference>
<dbReference type="PANTHER" id="PTHR22677:SF3">
    <property type="entry name" value="ANKYRIN REPEAT DOMAIN-CONTAINING PROTEIN 60"/>
    <property type="match status" value="1"/>
</dbReference>
<dbReference type="Pfam" id="PF12796">
    <property type="entry name" value="Ank_2"/>
    <property type="match status" value="1"/>
</dbReference>
<keyword evidence="1" id="KW-0040">ANK repeat</keyword>
<dbReference type="STRING" id="246437.L9LBQ7"/>
<keyword evidence="5" id="KW-1185">Reference proteome</keyword>
<dbReference type="CDD" id="cd17063">
    <property type="entry name" value="Ubl_ANKRD60"/>
    <property type="match status" value="1"/>
</dbReference>
<feature type="region of interest" description="Disordered" evidence="2">
    <location>
        <begin position="88"/>
        <end position="128"/>
    </location>
</feature>
<dbReference type="InterPro" id="IPR000626">
    <property type="entry name" value="Ubiquitin-like_dom"/>
</dbReference>